<dbReference type="EMBL" id="LT629797">
    <property type="protein sequence ID" value="SDU88981.1"/>
    <property type="molecule type" value="Genomic_DNA"/>
</dbReference>
<evidence type="ECO:0000313" key="2">
    <source>
        <dbReference type="EMBL" id="SDU88981.1"/>
    </source>
</evidence>
<evidence type="ECO:0008006" key="4">
    <source>
        <dbReference type="Google" id="ProtNLM"/>
    </source>
</evidence>
<evidence type="ECO:0000256" key="1">
    <source>
        <dbReference type="SAM" id="SignalP"/>
    </source>
</evidence>
<dbReference type="InterPro" id="IPR010727">
    <property type="entry name" value="DUF1302"/>
</dbReference>
<gene>
    <name evidence="2" type="ORF">SAMN05216363_2889</name>
</gene>
<reference evidence="3" key="1">
    <citation type="submission" date="2016-10" db="EMBL/GenBank/DDBJ databases">
        <authorList>
            <person name="Varghese N."/>
            <person name="Submissions S."/>
        </authorList>
    </citation>
    <scope>NUCLEOTIDE SEQUENCE [LARGE SCALE GENOMIC DNA]</scope>
    <source>
        <strain evidence="3">KCTC 32246</strain>
    </source>
</reference>
<keyword evidence="1" id="KW-0732">Signal</keyword>
<accession>A0A1H2M7V7</accession>
<keyword evidence="3" id="KW-1185">Reference proteome</keyword>
<name>A0A1H2M7V7_9PSED</name>
<protein>
    <recommendedName>
        <fullName evidence="4">Type V secretory pathway, adhesin AidA</fullName>
    </recommendedName>
</protein>
<dbReference type="Proteomes" id="UP000198675">
    <property type="component" value="Chromosome I"/>
</dbReference>
<dbReference type="RefSeq" id="WP_092377478.1">
    <property type="nucleotide sequence ID" value="NZ_LT629797.1"/>
</dbReference>
<proteinExistence type="predicted"/>
<evidence type="ECO:0000313" key="3">
    <source>
        <dbReference type="Proteomes" id="UP000198675"/>
    </source>
</evidence>
<sequence length="602" mass="65326">MTTKTKPYWRLAKLPLAVSLASTLAAPAFGVTFNIGEIEGQFDSSLSVGASWSMADRDRDLVGINNGGTGFTQTGDDGRLNFKKGETFSKIFKGIHDLELKYGDTGVFVRGKYWYDFELKDESRLFKDISDSNRKEGAQSSGAEILDAFVYYNYAIGDQPGSVRLGKQVVSWGESTFIMNGINAINPLDAAAFRRPGAEIKEGLIPVNMLYVAQSLTDRLSAEAFYQLEWDQTVLDNCGTFFAIDVLQDGCDANYHVGSPAIAPLQPVAAAFGQGFEVTPEGVVLPRAGDRDARDSGQFGLALRWLGDATEYGAYFMNYHSRTPNLSTRSAGLATAAQLPGIIGTANGLVPGAGSGLAQSVMLGNGRYYLEYPEDIQLYGLSFSTTLPTGTAWSGEISYRPNAPVQLNAQDLSWALLNPLAPGTSPIESTFGAENRGYNRKEITQLQTTFTHFIDQVLGAERMTVVGEVGYTHVGGLESTSELRYGRDPIYGTPDDPAALARYGRHGFVTANSWGYRLRGIADYDNVFAGINLKPNLSFSHDVDGYGPNGLFNEGSKAVSIGLDAEYQNMYTASLSYTNFFGGTYNTSVDRDFVALSFGMNF</sequence>
<dbReference type="AlphaFoldDB" id="A0A1H2M7V7"/>
<feature type="chain" id="PRO_5009280080" description="Type V secretory pathway, adhesin AidA" evidence="1">
    <location>
        <begin position="31"/>
        <end position="602"/>
    </location>
</feature>
<feature type="signal peptide" evidence="1">
    <location>
        <begin position="1"/>
        <end position="30"/>
    </location>
</feature>
<organism evidence="2 3">
    <name type="scientific">Pseudomonas sihuiensis</name>
    <dbReference type="NCBI Taxonomy" id="1274359"/>
    <lineage>
        <taxon>Bacteria</taxon>
        <taxon>Pseudomonadati</taxon>
        <taxon>Pseudomonadota</taxon>
        <taxon>Gammaproteobacteria</taxon>
        <taxon>Pseudomonadales</taxon>
        <taxon>Pseudomonadaceae</taxon>
        <taxon>Pseudomonas</taxon>
    </lineage>
</organism>
<dbReference type="Pfam" id="PF06980">
    <property type="entry name" value="DUF1302"/>
    <property type="match status" value="1"/>
</dbReference>